<dbReference type="EMBL" id="JAIWYP010000002">
    <property type="protein sequence ID" value="KAH3869748.1"/>
    <property type="molecule type" value="Genomic_DNA"/>
</dbReference>
<evidence type="ECO:0000313" key="2">
    <source>
        <dbReference type="Proteomes" id="UP000828390"/>
    </source>
</evidence>
<dbReference type="Proteomes" id="UP000828390">
    <property type="component" value="Unassembled WGS sequence"/>
</dbReference>
<protein>
    <submittedName>
        <fullName evidence="1">Uncharacterized protein</fullName>
    </submittedName>
</protein>
<keyword evidence="2" id="KW-1185">Reference proteome</keyword>
<reference evidence="1" key="2">
    <citation type="submission" date="2020-11" db="EMBL/GenBank/DDBJ databases">
        <authorList>
            <person name="McCartney M.A."/>
            <person name="Auch B."/>
            <person name="Kono T."/>
            <person name="Mallez S."/>
            <person name="Becker A."/>
            <person name="Gohl D.M."/>
            <person name="Silverstein K.A.T."/>
            <person name="Koren S."/>
            <person name="Bechman K.B."/>
            <person name="Herman A."/>
            <person name="Abrahante J.E."/>
            <person name="Garbe J."/>
        </authorList>
    </citation>
    <scope>NUCLEOTIDE SEQUENCE</scope>
    <source>
        <strain evidence="1">Duluth1</strain>
        <tissue evidence="1">Whole animal</tissue>
    </source>
</reference>
<comment type="caution">
    <text evidence="1">The sequence shown here is derived from an EMBL/GenBank/DDBJ whole genome shotgun (WGS) entry which is preliminary data.</text>
</comment>
<name>A0A9D4M520_DREPO</name>
<sequence>MACSSLGLTRCWFNARRSLRRLMVLLGYDVLAKGVVGLADILLSRGVILLDGHKLPCISQAQCENLRKVTVADDTMVPGISEAVVDVFLERTEWDDHLGPDFIVEPTGAFQQRYSLIIAAAMVADLWPRQVFGHISASFRPHLERFVDFRALHQLAPR</sequence>
<evidence type="ECO:0000313" key="1">
    <source>
        <dbReference type="EMBL" id="KAH3869748.1"/>
    </source>
</evidence>
<proteinExistence type="predicted"/>
<reference evidence="1" key="1">
    <citation type="journal article" date="2019" name="bioRxiv">
        <title>The Genome of the Zebra Mussel, Dreissena polymorpha: A Resource for Invasive Species Research.</title>
        <authorList>
            <person name="McCartney M.A."/>
            <person name="Auch B."/>
            <person name="Kono T."/>
            <person name="Mallez S."/>
            <person name="Zhang Y."/>
            <person name="Obille A."/>
            <person name="Becker A."/>
            <person name="Abrahante J.E."/>
            <person name="Garbe J."/>
            <person name="Badalamenti J.P."/>
            <person name="Herman A."/>
            <person name="Mangelson H."/>
            <person name="Liachko I."/>
            <person name="Sullivan S."/>
            <person name="Sone E.D."/>
            <person name="Koren S."/>
            <person name="Silverstein K.A.T."/>
            <person name="Beckman K.B."/>
            <person name="Gohl D.M."/>
        </authorList>
    </citation>
    <scope>NUCLEOTIDE SEQUENCE</scope>
    <source>
        <strain evidence="1">Duluth1</strain>
        <tissue evidence="1">Whole animal</tissue>
    </source>
</reference>
<dbReference type="AlphaFoldDB" id="A0A9D4M520"/>
<organism evidence="1 2">
    <name type="scientific">Dreissena polymorpha</name>
    <name type="common">Zebra mussel</name>
    <name type="synonym">Mytilus polymorpha</name>
    <dbReference type="NCBI Taxonomy" id="45954"/>
    <lineage>
        <taxon>Eukaryota</taxon>
        <taxon>Metazoa</taxon>
        <taxon>Spiralia</taxon>
        <taxon>Lophotrochozoa</taxon>
        <taxon>Mollusca</taxon>
        <taxon>Bivalvia</taxon>
        <taxon>Autobranchia</taxon>
        <taxon>Heteroconchia</taxon>
        <taxon>Euheterodonta</taxon>
        <taxon>Imparidentia</taxon>
        <taxon>Neoheterodontei</taxon>
        <taxon>Myida</taxon>
        <taxon>Dreissenoidea</taxon>
        <taxon>Dreissenidae</taxon>
        <taxon>Dreissena</taxon>
    </lineage>
</organism>
<accession>A0A9D4M520</accession>
<gene>
    <name evidence="1" type="ORF">DPMN_032917</name>
</gene>